<dbReference type="OrthoDB" id="8588347at2"/>
<evidence type="ECO:0000313" key="2">
    <source>
        <dbReference type="EMBL" id="EBA09233.1"/>
    </source>
</evidence>
<dbReference type="Pfam" id="PF01047">
    <property type="entry name" value="MarR"/>
    <property type="match status" value="1"/>
</dbReference>
<dbReference type="PROSITE" id="PS50995">
    <property type="entry name" value="HTH_MARR_2"/>
    <property type="match status" value="1"/>
</dbReference>
<dbReference type="InterPro" id="IPR036390">
    <property type="entry name" value="WH_DNA-bd_sf"/>
</dbReference>
<sequence>MPDFPLSQTRRTLPIALLRAREAVMERFRPMLRAIDMTEAQWRVLRVVQEIPGIEPTRLAEQAVILAPSLTRILKTLESRGLVTVERLAEDRRRTQVRLAPGGEKLLREASRESAAIYAAIERELGREDMAALIDKLDILLTRLEGPDKTSGD</sequence>
<accession>A3K0B8</accession>
<dbReference type="GO" id="GO:0003700">
    <property type="term" value="F:DNA-binding transcription factor activity"/>
    <property type="evidence" value="ECO:0007669"/>
    <property type="project" value="InterPro"/>
</dbReference>
<dbReference type="PANTHER" id="PTHR33164:SF13">
    <property type="entry name" value="4-HYDROXYPHENYLACETATE CATABOLISM PROTEIN"/>
    <property type="match status" value="1"/>
</dbReference>
<dbReference type="InterPro" id="IPR039422">
    <property type="entry name" value="MarR/SlyA-like"/>
</dbReference>
<dbReference type="GO" id="GO:0003677">
    <property type="term" value="F:DNA binding"/>
    <property type="evidence" value="ECO:0007669"/>
    <property type="project" value="InterPro"/>
</dbReference>
<protein>
    <submittedName>
        <fullName evidence="2">Bacterial regulatory protein, MarR family</fullName>
    </submittedName>
</protein>
<dbReference type="NCBIfam" id="TIGR02337">
    <property type="entry name" value="HpaR"/>
    <property type="match status" value="1"/>
</dbReference>
<dbReference type="PRINTS" id="PR00598">
    <property type="entry name" value="HTHMARR"/>
</dbReference>
<dbReference type="SMART" id="SM00347">
    <property type="entry name" value="HTH_MARR"/>
    <property type="match status" value="1"/>
</dbReference>
<dbReference type="EMBL" id="AAYA01000003">
    <property type="protein sequence ID" value="EBA09233.1"/>
    <property type="molecule type" value="Genomic_DNA"/>
</dbReference>
<dbReference type="eggNOG" id="COG1846">
    <property type="taxonomic scope" value="Bacteria"/>
</dbReference>
<reference evidence="2 3" key="1">
    <citation type="submission" date="2006-06" db="EMBL/GenBank/DDBJ databases">
        <authorList>
            <person name="Moran M.A."/>
            <person name="Ferriera S."/>
            <person name="Johnson J."/>
            <person name="Kravitz S."/>
            <person name="Beeson K."/>
            <person name="Sutton G."/>
            <person name="Rogers Y.-H."/>
            <person name="Friedman R."/>
            <person name="Frazier M."/>
            <person name="Venter J.C."/>
        </authorList>
    </citation>
    <scope>NUCLEOTIDE SEQUENCE [LARGE SCALE GENOMIC DNA]</scope>
    <source>
        <strain evidence="2 3">E-37</strain>
    </source>
</reference>
<dbReference type="InterPro" id="IPR000835">
    <property type="entry name" value="HTH_MarR-typ"/>
</dbReference>
<keyword evidence="3" id="KW-1185">Reference proteome</keyword>
<evidence type="ECO:0000259" key="1">
    <source>
        <dbReference type="PROSITE" id="PS50995"/>
    </source>
</evidence>
<dbReference type="GO" id="GO:0045892">
    <property type="term" value="P:negative regulation of DNA-templated transcription"/>
    <property type="evidence" value="ECO:0007669"/>
    <property type="project" value="InterPro"/>
</dbReference>
<dbReference type="GO" id="GO:0006950">
    <property type="term" value="P:response to stress"/>
    <property type="evidence" value="ECO:0007669"/>
    <property type="project" value="TreeGrafter"/>
</dbReference>
<dbReference type="Proteomes" id="UP000005713">
    <property type="component" value="Unassembled WGS sequence"/>
</dbReference>
<comment type="caution">
    <text evidence="2">The sequence shown here is derived from an EMBL/GenBank/DDBJ whole genome shotgun (WGS) entry which is preliminary data.</text>
</comment>
<dbReference type="SUPFAM" id="SSF46785">
    <property type="entry name" value="Winged helix' DNA-binding domain"/>
    <property type="match status" value="1"/>
</dbReference>
<dbReference type="InterPro" id="IPR036388">
    <property type="entry name" value="WH-like_DNA-bd_sf"/>
</dbReference>
<dbReference type="AlphaFoldDB" id="A3K0B8"/>
<organism evidence="2 3">
    <name type="scientific">Sagittula stellata (strain ATCC 700073 / DSM 11524 / E-37)</name>
    <dbReference type="NCBI Taxonomy" id="388399"/>
    <lineage>
        <taxon>Bacteria</taxon>
        <taxon>Pseudomonadati</taxon>
        <taxon>Pseudomonadota</taxon>
        <taxon>Alphaproteobacteria</taxon>
        <taxon>Rhodobacterales</taxon>
        <taxon>Roseobacteraceae</taxon>
        <taxon>Sagittula</taxon>
    </lineage>
</organism>
<dbReference type="RefSeq" id="WP_005856727.1">
    <property type="nucleotide sequence ID" value="NZ_AAYA01000003.1"/>
</dbReference>
<proteinExistence type="predicted"/>
<dbReference type="Gene3D" id="1.10.10.10">
    <property type="entry name" value="Winged helix-like DNA-binding domain superfamily/Winged helix DNA-binding domain"/>
    <property type="match status" value="1"/>
</dbReference>
<name>A3K0B8_SAGS3</name>
<gene>
    <name evidence="2" type="ORF">SSE37_23364</name>
</gene>
<dbReference type="PANTHER" id="PTHR33164">
    <property type="entry name" value="TRANSCRIPTIONAL REGULATOR, MARR FAMILY"/>
    <property type="match status" value="1"/>
</dbReference>
<dbReference type="InterPro" id="IPR012712">
    <property type="entry name" value="HpaR/FarR"/>
</dbReference>
<evidence type="ECO:0000313" key="3">
    <source>
        <dbReference type="Proteomes" id="UP000005713"/>
    </source>
</evidence>
<feature type="domain" description="HTH marR-type" evidence="1">
    <location>
        <begin position="10"/>
        <end position="142"/>
    </location>
</feature>